<dbReference type="AlphaFoldDB" id="A0A5J9SFC0"/>
<dbReference type="Proteomes" id="UP000324897">
    <property type="component" value="Unassembled WGS sequence"/>
</dbReference>
<sequence length="207" mass="23405">TRGASPPRRHYSLRRPCGYKETPRLHREDLSVGTKFYYNDGFVIPSLSVEESDLGDWEASRASDPQPPPKQPAKDTENIYLGPHGAPPSRAKKPEDTSATTGYRDKNKVREADQKAFGTGRHNKGGNTGDFHRYNAANHGVQGTCILDHTYVNSPSRGKKVEDTSTTRGFRNRNKVRKLIKRRLELNERRKQEIADMPSEVYHGENC</sequence>
<reference evidence="2 3" key="1">
    <citation type="journal article" date="2019" name="Sci. Rep.">
        <title>A high-quality genome of Eragrostis curvula grass provides insights into Poaceae evolution and supports new strategies to enhance forage quality.</title>
        <authorList>
            <person name="Carballo J."/>
            <person name="Santos B.A.C.M."/>
            <person name="Zappacosta D."/>
            <person name="Garbus I."/>
            <person name="Selva J.P."/>
            <person name="Gallo C.A."/>
            <person name="Diaz A."/>
            <person name="Albertini E."/>
            <person name="Caccamo M."/>
            <person name="Echenique V."/>
        </authorList>
    </citation>
    <scope>NUCLEOTIDE SEQUENCE [LARGE SCALE GENOMIC DNA]</scope>
    <source>
        <strain evidence="3">cv. Victoria</strain>
        <tissue evidence="2">Leaf</tissue>
    </source>
</reference>
<dbReference type="PANTHER" id="PTHR36075">
    <property type="entry name" value="BNAA10G09820D PROTEIN"/>
    <property type="match status" value="1"/>
</dbReference>
<dbReference type="OrthoDB" id="631005at2759"/>
<organism evidence="2 3">
    <name type="scientific">Eragrostis curvula</name>
    <name type="common">weeping love grass</name>
    <dbReference type="NCBI Taxonomy" id="38414"/>
    <lineage>
        <taxon>Eukaryota</taxon>
        <taxon>Viridiplantae</taxon>
        <taxon>Streptophyta</taxon>
        <taxon>Embryophyta</taxon>
        <taxon>Tracheophyta</taxon>
        <taxon>Spermatophyta</taxon>
        <taxon>Magnoliopsida</taxon>
        <taxon>Liliopsida</taxon>
        <taxon>Poales</taxon>
        <taxon>Poaceae</taxon>
        <taxon>PACMAD clade</taxon>
        <taxon>Chloridoideae</taxon>
        <taxon>Eragrostideae</taxon>
        <taxon>Eragrostidinae</taxon>
        <taxon>Eragrostis</taxon>
    </lineage>
</organism>
<dbReference type="EMBL" id="RWGY01001107">
    <property type="protein sequence ID" value="TVT96975.1"/>
    <property type="molecule type" value="Genomic_DNA"/>
</dbReference>
<keyword evidence="3" id="KW-1185">Reference proteome</keyword>
<feature type="compositionally biased region" description="Basic and acidic residues" evidence="1">
    <location>
        <begin position="21"/>
        <end position="30"/>
    </location>
</feature>
<evidence type="ECO:0000313" key="3">
    <source>
        <dbReference type="Proteomes" id="UP000324897"/>
    </source>
</evidence>
<evidence type="ECO:0000313" key="2">
    <source>
        <dbReference type="EMBL" id="TVT96975.1"/>
    </source>
</evidence>
<feature type="compositionally biased region" description="Basic and acidic residues" evidence="1">
    <location>
        <begin position="103"/>
        <end position="112"/>
    </location>
</feature>
<evidence type="ECO:0000256" key="1">
    <source>
        <dbReference type="SAM" id="MobiDB-lite"/>
    </source>
</evidence>
<proteinExistence type="predicted"/>
<feature type="non-terminal residue" evidence="2">
    <location>
        <position position="207"/>
    </location>
</feature>
<comment type="caution">
    <text evidence="2">The sequence shown here is derived from an EMBL/GenBank/DDBJ whole genome shotgun (WGS) entry which is preliminary data.</text>
</comment>
<dbReference type="Gramene" id="TVT96975">
    <property type="protein sequence ID" value="TVT96975"/>
    <property type="gene ID" value="EJB05_57796"/>
</dbReference>
<accession>A0A5J9SFC0</accession>
<feature type="region of interest" description="Disordered" evidence="1">
    <location>
        <begin position="53"/>
        <end position="112"/>
    </location>
</feature>
<feature type="region of interest" description="Disordered" evidence="1">
    <location>
        <begin position="1"/>
        <end position="30"/>
    </location>
</feature>
<feature type="non-terminal residue" evidence="2">
    <location>
        <position position="1"/>
    </location>
</feature>
<gene>
    <name evidence="2" type="ORF">EJB05_57796</name>
</gene>
<protein>
    <submittedName>
        <fullName evidence="2">Uncharacterized protein</fullName>
    </submittedName>
</protein>
<dbReference type="PANTHER" id="PTHR36075:SF2">
    <property type="entry name" value="EXPRESSED PROTEIN"/>
    <property type="match status" value="1"/>
</dbReference>
<name>A0A5J9SFC0_9POAL</name>